<dbReference type="Proteomes" id="UP000295083">
    <property type="component" value="Unassembled WGS sequence"/>
</dbReference>
<dbReference type="PANTHER" id="PTHR43968">
    <property type="match status" value="1"/>
</dbReference>
<evidence type="ECO:0000313" key="5">
    <source>
        <dbReference type="EMBL" id="TDZ37594.1"/>
    </source>
</evidence>
<accession>A0A4R8QMG9</accession>
<dbReference type="InterPro" id="IPR040079">
    <property type="entry name" value="Glutathione_S-Trfase"/>
</dbReference>
<evidence type="ECO:0000256" key="2">
    <source>
        <dbReference type="SAM" id="MobiDB-lite"/>
    </source>
</evidence>
<dbReference type="Gene3D" id="3.40.30.10">
    <property type="entry name" value="Glutaredoxin"/>
    <property type="match status" value="1"/>
</dbReference>
<organism evidence="5 6">
    <name type="scientific">Colletotrichum spinosum</name>
    <dbReference type="NCBI Taxonomy" id="1347390"/>
    <lineage>
        <taxon>Eukaryota</taxon>
        <taxon>Fungi</taxon>
        <taxon>Dikarya</taxon>
        <taxon>Ascomycota</taxon>
        <taxon>Pezizomycotina</taxon>
        <taxon>Sordariomycetes</taxon>
        <taxon>Hypocreomycetidae</taxon>
        <taxon>Glomerellales</taxon>
        <taxon>Glomerellaceae</taxon>
        <taxon>Colletotrichum</taxon>
        <taxon>Colletotrichum orbiculare species complex</taxon>
    </lineage>
</organism>
<dbReference type="CDD" id="cd00570">
    <property type="entry name" value="GST_N_family"/>
    <property type="match status" value="1"/>
</dbReference>
<dbReference type="InterPro" id="IPR036249">
    <property type="entry name" value="Thioredoxin-like_sf"/>
</dbReference>
<evidence type="ECO:0000259" key="4">
    <source>
        <dbReference type="PROSITE" id="PS50405"/>
    </source>
</evidence>
<dbReference type="InterPro" id="IPR004045">
    <property type="entry name" value="Glutathione_S-Trfase_N"/>
</dbReference>
<dbReference type="SFLD" id="SFLDG00358">
    <property type="entry name" value="Main_(cytGST)"/>
    <property type="match status" value="1"/>
</dbReference>
<sequence length="509" mass="55559">MQQDSASGPADSSILRSDDPPPHLLHTIPYNTATPGVVGTQHAPAATHLRPAAGTPSDSDTGLGPGSGPRPGPGHTSGGLPIDISGSEPAFEAYFPHVDNVYSHRSTQAYKSKPFISHYWECRLKGRTPGTKKSDDPSKKKRNRVPRQLNLCDVKIKITEYHPGATIHDLDDGSYVRLDEAGTFGGAHRVLASAGEESLRPLPVAANNLPAPGQKFWTIQRVNGHASIRAVPGPHQHTLAKSDEVKKNSVQRYTAKHGHGASENDSPRKASGRAHWTVKKHDKERDLKLYAACYCPFSQRVWIALEAKGLPYQYCEEDPHGTSASQQLLEANPRGTVPAIRQGEWACADSAVILEYLEEMDDGTPLFPTDIRLRANCRLWIDHINSRIVPAFNRLLRCPHPAQQAPAAEGLQEAVKRLVLAADEQGPFFLGSSLSLVDVHFAPFALRLSRTLQTSRGWAAPTSGSRWARWLDALESNPHVRATTSGKDLYTETVKLLEAALDPDGQPKT</sequence>
<feature type="region of interest" description="Disordered" evidence="2">
    <location>
        <begin position="252"/>
        <end position="277"/>
    </location>
</feature>
<reference evidence="5 6" key="1">
    <citation type="submission" date="2018-11" db="EMBL/GenBank/DDBJ databases">
        <title>Genome sequence and assembly of Colletotrichum spinosum.</title>
        <authorList>
            <person name="Gan P."/>
            <person name="Shirasu K."/>
        </authorList>
    </citation>
    <scope>NUCLEOTIDE SEQUENCE [LARGE SCALE GENOMIC DNA]</scope>
    <source>
        <strain evidence="5 6">CBS 515.97</strain>
    </source>
</reference>
<dbReference type="AlphaFoldDB" id="A0A4R8QMG9"/>
<evidence type="ECO:0000259" key="3">
    <source>
        <dbReference type="PROSITE" id="PS50404"/>
    </source>
</evidence>
<dbReference type="CDD" id="cd00299">
    <property type="entry name" value="GST_C_family"/>
    <property type="match status" value="1"/>
</dbReference>
<protein>
    <submittedName>
        <fullName evidence="5">Glutathione S-transferase U2</fullName>
    </submittedName>
</protein>
<dbReference type="GO" id="GO:0005737">
    <property type="term" value="C:cytoplasm"/>
    <property type="evidence" value="ECO:0007669"/>
    <property type="project" value="TreeGrafter"/>
</dbReference>
<dbReference type="EMBL" id="QAPG01000022">
    <property type="protein sequence ID" value="TDZ37594.1"/>
    <property type="molecule type" value="Genomic_DNA"/>
</dbReference>
<dbReference type="InterPro" id="IPR050983">
    <property type="entry name" value="GST_Omega/HSP26"/>
</dbReference>
<comment type="caution">
    <text evidence="5">The sequence shown here is derived from an EMBL/GenBank/DDBJ whole genome shotgun (WGS) entry which is preliminary data.</text>
</comment>
<feature type="region of interest" description="Disordered" evidence="2">
    <location>
        <begin position="126"/>
        <end position="145"/>
    </location>
</feature>
<proteinExistence type="inferred from homology"/>
<dbReference type="Gene3D" id="1.20.1050.10">
    <property type="match status" value="1"/>
</dbReference>
<dbReference type="Pfam" id="PF13417">
    <property type="entry name" value="GST_N_3"/>
    <property type="match status" value="1"/>
</dbReference>
<dbReference type="PROSITE" id="PS50405">
    <property type="entry name" value="GST_CTER"/>
    <property type="match status" value="1"/>
</dbReference>
<comment type="similarity">
    <text evidence="1">Belongs to the GST superfamily.</text>
</comment>
<evidence type="ECO:0000256" key="1">
    <source>
        <dbReference type="ARBA" id="ARBA00007409"/>
    </source>
</evidence>
<feature type="domain" description="GST N-terminal" evidence="3">
    <location>
        <begin position="285"/>
        <end position="365"/>
    </location>
</feature>
<dbReference type="SUPFAM" id="SSF52833">
    <property type="entry name" value="Thioredoxin-like"/>
    <property type="match status" value="1"/>
</dbReference>
<evidence type="ECO:0000313" key="6">
    <source>
        <dbReference type="Proteomes" id="UP000295083"/>
    </source>
</evidence>
<dbReference type="InterPro" id="IPR010987">
    <property type="entry name" value="Glutathione-S-Trfase_C-like"/>
</dbReference>
<dbReference type="PANTHER" id="PTHR43968:SF6">
    <property type="entry name" value="GLUTATHIONE S-TRANSFERASE OMEGA"/>
    <property type="match status" value="1"/>
</dbReference>
<feature type="region of interest" description="Disordered" evidence="2">
    <location>
        <begin position="1"/>
        <end position="85"/>
    </location>
</feature>
<feature type="domain" description="GST C-terminal" evidence="4">
    <location>
        <begin position="370"/>
        <end position="509"/>
    </location>
</feature>
<dbReference type="PROSITE" id="PS51354">
    <property type="entry name" value="GLUTAREDOXIN_2"/>
    <property type="match status" value="1"/>
</dbReference>
<keyword evidence="5" id="KW-0808">Transferase</keyword>
<dbReference type="SUPFAM" id="SSF47616">
    <property type="entry name" value="GST C-terminal domain-like"/>
    <property type="match status" value="1"/>
</dbReference>
<dbReference type="PROSITE" id="PS50404">
    <property type="entry name" value="GST_NTER"/>
    <property type="match status" value="1"/>
</dbReference>
<name>A0A4R8QMG9_9PEZI</name>
<dbReference type="GO" id="GO:0016740">
    <property type="term" value="F:transferase activity"/>
    <property type="evidence" value="ECO:0007669"/>
    <property type="project" value="UniProtKB-KW"/>
</dbReference>
<dbReference type="SFLD" id="SFLDS00019">
    <property type="entry name" value="Glutathione_Transferase_(cytos"/>
    <property type="match status" value="1"/>
</dbReference>
<dbReference type="InterPro" id="IPR036282">
    <property type="entry name" value="Glutathione-S-Trfase_C_sf"/>
</dbReference>
<keyword evidence="6" id="KW-1185">Reference proteome</keyword>
<gene>
    <name evidence="5" type="primary">GSTU2</name>
    <name evidence="5" type="ORF">C8035_v008048</name>
</gene>